<proteinExistence type="inferred from homology"/>
<dbReference type="OMA" id="HVMIARW"/>
<evidence type="ECO:0000313" key="12">
    <source>
        <dbReference type="Proteomes" id="UP000594454"/>
    </source>
</evidence>
<evidence type="ECO:0000259" key="9">
    <source>
        <dbReference type="PROSITE" id="PS51986"/>
    </source>
</evidence>
<dbReference type="InterPro" id="IPR036651">
    <property type="entry name" value="Gln_synt_N_sf"/>
</dbReference>
<dbReference type="AlphaFoldDB" id="A0A7R8YL30"/>
<dbReference type="PANTHER" id="PTHR20852:SF44">
    <property type="entry name" value="GLUTAMINE SYNTHETASE 1, MITOCHONDRIAL"/>
    <property type="match status" value="1"/>
</dbReference>
<dbReference type="GO" id="GO:0005524">
    <property type="term" value="F:ATP binding"/>
    <property type="evidence" value="ECO:0007669"/>
    <property type="project" value="UniProtKB-KW"/>
</dbReference>
<accession>A0A7R8YL30</accession>
<evidence type="ECO:0000259" key="10">
    <source>
        <dbReference type="PROSITE" id="PS51987"/>
    </source>
</evidence>
<dbReference type="SUPFAM" id="SSF54368">
    <property type="entry name" value="Glutamine synthetase, N-terminal domain"/>
    <property type="match status" value="1"/>
</dbReference>
<evidence type="ECO:0000256" key="8">
    <source>
        <dbReference type="RuleBase" id="RU004356"/>
    </source>
</evidence>
<dbReference type="PANTHER" id="PTHR20852">
    <property type="entry name" value="GLUTAMINE SYNTHETASE"/>
    <property type="match status" value="1"/>
</dbReference>
<dbReference type="FunFam" id="3.30.590.10:FF:000004">
    <property type="entry name" value="Glutamine synthetase"/>
    <property type="match status" value="1"/>
</dbReference>
<keyword evidence="5 8" id="KW-0067">ATP-binding</keyword>
<organism evidence="11 12">
    <name type="scientific">Hermetia illucens</name>
    <name type="common">Black soldier fly</name>
    <dbReference type="NCBI Taxonomy" id="343691"/>
    <lineage>
        <taxon>Eukaryota</taxon>
        <taxon>Metazoa</taxon>
        <taxon>Ecdysozoa</taxon>
        <taxon>Arthropoda</taxon>
        <taxon>Hexapoda</taxon>
        <taxon>Insecta</taxon>
        <taxon>Pterygota</taxon>
        <taxon>Neoptera</taxon>
        <taxon>Endopterygota</taxon>
        <taxon>Diptera</taxon>
        <taxon>Brachycera</taxon>
        <taxon>Stratiomyomorpha</taxon>
        <taxon>Stratiomyidae</taxon>
        <taxon>Hermetiinae</taxon>
        <taxon>Hermetia</taxon>
    </lineage>
</organism>
<evidence type="ECO:0000313" key="11">
    <source>
        <dbReference type="EMBL" id="CAD7077145.1"/>
    </source>
</evidence>
<dbReference type="InterPro" id="IPR027302">
    <property type="entry name" value="Gln_synth_N_conserv_site"/>
</dbReference>
<dbReference type="PROSITE" id="PS00180">
    <property type="entry name" value="GLNA_1"/>
    <property type="match status" value="1"/>
</dbReference>
<dbReference type="Gene3D" id="3.10.20.70">
    <property type="entry name" value="Glutamine synthetase, N-terminal domain"/>
    <property type="match status" value="1"/>
</dbReference>
<dbReference type="EMBL" id="LR899009">
    <property type="protein sequence ID" value="CAD7077145.1"/>
    <property type="molecule type" value="Genomic_DNA"/>
</dbReference>
<dbReference type="OrthoDB" id="1936100at2759"/>
<dbReference type="InterPro" id="IPR008146">
    <property type="entry name" value="Gln_synth_cat_dom"/>
</dbReference>
<evidence type="ECO:0000256" key="7">
    <source>
        <dbReference type="RuleBase" id="RU000384"/>
    </source>
</evidence>
<dbReference type="GO" id="GO:0006542">
    <property type="term" value="P:glutamine biosynthetic process"/>
    <property type="evidence" value="ECO:0007669"/>
    <property type="project" value="InterPro"/>
</dbReference>
<dbReference type="SUPFAM" id="SSF55931">
    <property type="entry name" value="Glutamine synthetase/guanido kinase"/>
    <property type="match status" value="1"/>
</dbReference>
<feature type="domain" description="GS beta-grasp" evidence="9">
    <location>
        <begin position="58"/>
        <end position="139"/>
    </location>
</feature>
<evidence type="ECO:0000256" key="2">
    <source>
        <dbReference type="ARBA" id="ARBA00012937"/>
    </source>
</evidence>
<evidence type="ECO:0000256" key="4">
    <source>
        <dbReference type="ARBA" id="ARBA00022741"/>
    </source>
</evidence>
<reference evidence="11 12" key="1">
    <citation type="submission" date="2020-11" db="EMBL/GenBank/DDBJ databases">
        <authorList>
            <person name="Wallbank WR R."/>
            <person name="Pardo Diaz C."/>
            <person name="Kozak K."/>
            <person name="Martin S."/>
            <person name="Jiggins C."/>
            <person name="Moest M."/>
            <person name="Warren A I."/>
            <person name="Generalovic N T."/>
            <person name="Byers J.R.P. K."/>
            <person name="Montejo-Kovacevich G."/>
            <person name="Yen C E."/>
        </authorList>
    </citation>
    <scope>NUCLEOTIDE SEQUENCE [LARGE SCALE GENOMIC DNA]</scope>
</reference>
<dbReference type="Pfam" id="PF00120">
    <property type="entry name" value="Gln-synt_C"/>
    <property type="match status" value="1"/>
</dbReference>
<evidence type="ECO:0000256" key="1">
    <source>
        <dbReference type="ARBA" id="ARBA00009897"/>
    </source>
</evidence>
<dbReference type="Gene3D" id="3.30.590.10">
    <property type="entry name" value="Glutamine synthetase/guanido kinase, catalytic domain"/>
    <property type="match status" value="1"/>
</dbReference>
<dbReference type="InterPro" id="IPR008147">
    <property type="entry name" value="Gln_synt_N"/>
</dbReference>
<dbReference type="InterPro" id="IPR014746">
    <property type="entry name" value="Gln_synth/guanido_kin_cat_dom"/>
</dbReference>
<dbReference type="InterPro" id="IPR050292">
    <property type="entry name" value="Glutamine_Synthetase"/>
</dbReference>
<keyword evidence="12" id="KW-1185">Reference proteome</keyword>
<dbReference type="GO" id="GO:0005737">
    <property type="term" value="C:cytoplasm"/>
    <property type="evidence" value="ECO:0007669"/>
    <property type="project" value="TreeGrafter"/>
</dbReference>
<evidence type="ECO:0000256" key="3">
    <source>
        <dbReference type="ARBA" id="ARBA00022598"/>
    </source>
</evidence>
<keyword evidence="4 8" id="KW-0547">Nucleotide-binding</keyword>
<sequence>MFRTLIHISVKGSGKLFLWKRCFSVTNQCLFLNRSPNAALDKGILNRFTELKIPEDCYQATYIWIDGTREHIRGKDRILKGRAEAPEDLPSWLYDGSSTYQACDENSDMILVPRTIYRHPFKSGKNDILVMCETINPDGTPSIWNQRYLLKEACDAAKIHEPLFGIEQEYVLQGTDGRPYGWPHNGFPALQGPYYCSVGANRAHGRDIVESHGLACLYAGIAFSGTNAEVLPSQWEYQVGVVDGLKVADDIWVSRYILKRIAELYGVEINFDPKPVEGNWNGSGAHTNFSTKTMREDGGLKAMEEAIAKLEKRHAQHIEVYDPKGGQDNKRRLHGVLETSRIDTFTWGIGKRAVSVRIPFPVAKSGKGYIEDRRPAANCDPYAVCNALIRTCLLEE</sequence>
<name>A0A7R8YL30_HERIL</name>
<protein>
    <recommendedName>
        <fullName evidence="2 8">Glutamine synthetase</fullName>
        <ecNumber evidence="2 8">6.3.1.2</ecNumber>
    </recommendedName>
</protein>
<dbReference type="SMART" id="SM01230">
    <property type="entry name" value="Gln-synt_C"/>
    <property type="match status" value="1"/>
</dbReference>
<dbReference type="GO" id="GO:0004356">
    <property type="term" value="F:glutamine synthetase activity"/>
    <property type="evidence" value="ECO:0007669"/>
    <property type="project" value="UniProtKB-EC"/>
</dbReference>
<evidence type="ECO:0000256" key="5">
    <source>
        <dbReference type="ARBA" id="ARBA00022840"/>
    </source>
</evidence>
<dbReference type="InParanoid" id="A0A7R8YL30"/>
<dbReference type="PROSITE" id="PS51986">
    <property type="entry name" value="GS_BETA_GRASP"/>
    <property type="match status" value="1"/>
</dbReference>
<keyword evidence="3 8" id="KW-0436">Ligase</keyword>
<dbReference type="PROSITE" id="PS00181">
    <property type="entry name" value="GLNA_ATP"/>
    <property type="match status" value="1"/>
</dbReference>
<dbReference type="InterPro" id="IPR027303">
    <property type="entry name" value="Gln_synth_gly_rich_site"/>
</dbReference>
<dbReference type="PROSITE" id="PS51987">
    <property type="entry name" value="GS_CATALYTIC"/>
    <property type="match status" value="1"/>
</dbReference>
<dbReference type="EC" id="6.3.1.2" evidence="2 8"/>
<dbReference type="Proteomes" id="UP000594454">
    <property type="component" value="Chromosome 1"/>
</dbReference>
<comment type="catalytic activity">
    <reaction evidence="8">
        <text>L-glutamate + NH4(+) + ATP = L-glutamine + ADP + phosphate + H(+)</text>
        <dbReference type="Rhea" id="RHEA:16169"/>
        <dbReference type="ChEBI" id="CHEBI:15378"/>
        <dbReference type="ChEBI" id="CHEBI:28938"/>
        <dbReference type="ChEBI" id="CHEBI:29985"/>
        <dbReference type="ChEBI" id="CHEBI:30616"/>
        <dbReference type="ChEBI" id="CHEBI:43474"/>
        <dbReference type="ChEBI" id="CHEBI:58359"/>
        <dbReference type="ChEBI" id="CHEBI:456216"/>
        <dbReference type="EC" id="6.3.1.2"/>
    </reaction>
</comment>
<comment type="similarity">
    <text evidence="1 6 7">Belongs to the glutamine synthetase family.</text>
</comment>
<feature type="domain" description="GS catalytic" evidence="10">
    <location>
        <begin position="146"/>
        <end position="396"/>
    </location>
</feature>
<gene>
    <name evidence="11" type="ORF">HERILL_LOCUS518</name>
</gene>
<evidence type="ECO:0000256" key="6">
    <source>
        <dbReference type="PROSITE-ProRule" id="PRU01330"/>
    </source>
</evidence>